<evidence type="ECO:0000256" key="5">
    <source>
        <dbReference type="ARBA" id="ARBA00023027"/>
    </source>
</evidence>
<dbReference type="HOGENOM" id="CLU_007383_1_14_5"/>
<evidence type="ECO:0000259" key="7">
    <source>
        <dbReference type="Pfam" id="PF16363"/>
    </source>
</evidence>
<evidence type="ECO:0000256" key="6">
    <source>
        <dbReference type="ARBA" id="ARBA00023239"/>
    </source>
</evidence>
<dbReference type="Pfam" id="PF16363">
    <property type="entry name" value="GDP_Man_Dehyd"/>
    <property type="match status" value="1"/>
</dbReference>
<dbReference type="FunFam" id="3.40.50.720:FF:000304">
    <property type="entry name" value="UDP-glucose 4,6-dehydratase"/>
    <property type="match status" value="1"/>
</dbReference>
<comment type="catalytic activity">
    <reaction evidence="1">
        <text>dTDP-alpha-D-glucose = dTDP-4-dehydro-6-deoxy-alpha-D-glucose + H2O</text>
        <dbReference type="Rhea" id="RHEA:17221"/>
        <dbReference type="ChEBI" id="CHEBI:15377"/>
        <dbReference type="ChEBI" id="CHEBI:57477"/>
        <dbReference type="ChEBI" id="CHEBI:57649"/>
        <dbReference type="EC" id="4.2.1.46"/>
    </reaction>
</comment>
<dbReference type="Proteomes" id="UP000005258">
    <property type="component" value="Chromosome"/>
</dbReference>
<dbReference type="AlphaFoldDB" id="I3TJR7"/>
<dbReference type="InterPro" id="IPR005888">
    <property type="entry name" value="dTDP_Gluc_deHydtase"/>
</dbReference>
<dbReference type="EC" id="4.2.1.46" evidence="4"/>
<dbReference type="PATRIC" id="fig|1110502.3.peg.1202"/>
<dbReference type="Gene3D" id="3.90.25.10">
    <property type="entry name" value="UDP-galactose 4-epimerase, domain 1"/>
    <property type="match status" value="1"/>
</dbReference>
<evidence type="ECO:0000256" key="1">
    <source>
        <dbReference type="ARBA" id="ARBA00001539"/>
    </source>
</evidence>
<keyword evidence="9" id="KW-1185">Reference proteome</keyword>
<dbReference type="eggNOG" id="COG1088">
    <property type="taxonomic scope" value="Bacteria"/>
</dbReference>
<proteinExistence type="inferred from homology"/>
<keyword evidence="5" id="KW-0520">NAD</keyword>
<evidence type="ECO:0000256" key="4">
    <source>
        <dbReference type="ARBA" id="ARBA00011990"/>
    </source>
</evidence>
<dbReference type="KEGG" id="tmo:TMO_1166"/>
<gene>
    <name evidence="8" type="ordered locus">TMO_1166</name>
</gene>
<evidence type="ECO:0000313" key="8">
    <source>
        <dbReference type="EMBL" id="AFK53005.1"/>
    </source>
</evidence>
<dbReference type="SUPFAM" id="SSF51735">
    <property type="entry name" value="NAD(P)-binding Rossmann-fold domains"/>
    <property type="match status" value="1"/>
</dbReference>
<keyword evidence="6" id="KW-0456">Lyase</keyword>
<organism evidence="8 9">
    <name type="scientific">Tistrella mobilis (strain KA081020-065)</name>
    <dbReference type="NCBI Taxonomy" id="1110502"/>
    <lineage>
        <taxon>Bacteria</taxon>
        <taxon>Pseudomonadati</taxon>
        <taxon>Pseudomonadota</taxon>
        <taxon>Alphaproteobacteria</taxon>
        <taxon>Geminicoccales</taxon>
        <taxon>Geminicoccaceae</taxon>
        <taxon>Tistrella</taxon>
    </lineage>
</organism>
<evidence type="ECO:0000256" key="3">
    <source>
        <dbReference type="ARBA" id="ARBA00008178"/>
    </source>
</evidence>
<dbReference type="EMBL" id="CP003236">
    <property type="protein sequence ID" value="AFK53005.1"/>
    <property type="molecule type" value="Genomic_DNA"/>
</dbReference>
<dbReference type="CDD" id="cd05246">
    <property type="entry name" value="dTDP_GD_SDR_e"/>
    <property type="match status" value="1"/>
</dbReference>
<dbReference type="PANTHER" id="PTHR43000">
    <property type="entry name" value="DTDP-D-GLUCOSE 4,6-DEHYDRATASE-RELATED"/>
    <property type="match status" value="1"/>
</dbReference>
<dbReference type="RefSeq" id="WP_014744684.1">
    <property type="nucleotide sequence ID" value="NC_017956.1"/>
</dbReference>
<name>I3TJR7_TISMK</name>
<reference evidence="8 9" key="1">
    <citation type="journal article" date="2012" name="J. Am. Chem. Soc.">
        <title>Bacterial biosynthesis and maturation of the didemnin anti-cancer agents.</title>
        <authorList>
            <person name="Xu Y."/>
            <person name="Kersten R.D."/>
            <person name="Nam S.J."/>
            <person name="Lu L."/>
            <person name="Al-Suwailem A.M."/>
            <person name="Zheng H."/>
            <person name="Fenical W."/>
            <person name="Dorrestein P.C."/>
            <person name="Moore B.S."/>
            <person name="Qian P.Y."/>
        </authorList>
    </citation>
    <scope>NUCLEOTIDE SEQUENCE [LARGE SCALE GENOMIC DNA]</scope>
    <source>
        <strain evidence="8 9">KA081020-065</strain>
    </source>
</reference>
<dbReference type="STRING" id="1110502.TMO_1166"/>
<accession>I3TJR7</accession>
<protein>
    <recommendedName>
        <fullName evidence="4">dTDP-glucose 4,6-dehydratase</fullName>
        <ecNumber evidence="4">4.2.1.46</ecNumber>
    </recommendedName>
</protein>
<dbReference type="InterPro" id="IPR036291">
    <property type="entry name" value="NAD(P)-bd_dom_sf"/>
</dbReference>
<dbReference type="GO" id="GO:0009225">
    <property type="term" value="P:nucleotide-sugar metabolic process"/>
    <property type="evidence" value="ECO:0007669"/>
    <property type="project" value="InterPro"/>
</dbReference>
<comment type="cofactor">
    <cofactor evidence="2">
        <name>NAD(+)</name>
        <dbReference type="ChEBI" id="CHEBI:57540"/>
    </cofactor>
</comment>
<dbReference type="GO" id="GO:0008460">
    <property type="term" value="F:dTDP-glucose 4,6-dehydratase activity"/>
    <property type="evidence" value="ECO:0007669"/>
    <property type="project" value="UniProtKB-EC"/>
</dbReference>
<sequence length="340" mass="37480">MPKIVITGGAGFIGSHIAYHVRNQFPAHQLVIFDKMTYAADVRNIQDLTAAGDAELVIGDVCDFDLACNVVAGADYVVHAAAESHVDNSFGNSLLFTRTNVYGTHTILEACRRMGVKRIVHVSTDEVYGEVRTGAADETTFLNPTNPYSASKAGAEMVISGYLHSYRMPIVTARGNNIYGIRQYPEKIIPRFAMLLDCGKKLTVYGSGKNRRHYLAAEDFAAAIVLLMRRGEIGGIYNIGSEDEFENIEIAGMIADIFGHALEDVIDFVPDRPFNDWRYAIDSSRIRALGWAPQHRLVDDLAGVVQWYRDNRARFQRLVCDIAGQATDIGTGLQTGTQTP</sequence>
<evidence type="ECO:0000256" key="2">
    <source>
        <dbReference type="ARBA" id="ARBA00001911"/>
    </source>
</evidence>
<dbReference type="Gene3D" id="3.40.50.720">
    <property type="entry name" value="NAD(P)-binding Rossmann-like Domain"/>
    <property type="match status" value="1"/>
</dbReference>
<dbReference type="InterPro" id="IPR016040">
    <property type="entry name" value="NAD(P)-bd_dom"/>
</dbReference>
<feature type="domain" description="NAD(P)-binding" evidence="7">
    <location>
        <begin position="6"/>
        <end position="297"/>
    </location>
</feature>
<comment type="similarity">
    <text evidence="3">Belongs to the NAD(P)-dependent epimerase/dehydratase family. dTDP-glucose dehydratase subfamily.</text>
</comment>
<evidence type="ECO:0000313" key="9">
    <source>
        <dbReference type="Proteomes" id="UP000005258"/>
    </source>
</evidence>